<feature type="signal peptide" evidence="2">
    <location>
        <begin position="1"/>
        <end position="18"/>
    </location>
</feature>
<organism evidence="3 4">
    <name type="scientific">Amblyomma americanum</name>
    <name type="common">Lone star tick</name>
    <dbReference type="NCBI Taxonomy" id="6943"/>
    <lineage>
        <taxon>Eukaryota</taxon>
        <taxon>Metazoa</taxon>
        <taxon>Ecdysozoa</taxon>
        <taxon>Arthropoda</taxon>
        <taxon>Chelicerata</taxon>
        <taxon>Arachnida</taxon>
        <taxon>Acari</taxon>
        <taxon>Parasitiformes</taxon>
        <taxon>Ixodida</taxon>
        <taxon>Ixodoidea</taxon>
        <taxon>Ixodidae</taxon>
        <taxon>Amblyomminae</taxon>
        <taxon>Amblyomma</taxon>
    </lineage>
</organism>
<evidence type="ECO:0000256" key="2">
    <source>
        <dbReference type="SAM" id="SignalP"/>
    </source>
</evidence>
<protein>
    <recommendedName>
        <fullName evidence="5">Secreted protein</fullName>
    </recommendedName>
</protein>
<keyword evidence="4" id="KW-1185">Reference proteome</keyword>
<dbReference type="Proteomes" id="UP001321473">
    <property type="component" value="Unassembled WGS sequence"/>
</dbReference>
<proteinExistence type="predicted"/>
<feature type="chain" id="PRO_5042870022" description="Secreted protein" evidence="2">
    <location>
        <begin position="19"/>
        <end position="59"/>
    </location>
</feature>
<reference evidence="3 4" key="1">
    <citation type="journal article" date="2023" name="Arcadia Sci">
        <title>De novo assembly of a long-read Amblyomma americanum tick genome.</title>
        <authorList>
            <person name="Chou S."/>
            <person name="Poskanzer K.E."/>
            <person name="Rollins M."/>
            <person name="Thuy-Boun P.S."/>
        </authorList>
    </citation>
    <scope>NUCLEOTIDE SEQUENCE [LARGE SCALE GENOMIC DNA]</scope>
    <source>
        <strain evidence="3">F_SG_1</strain>
        <tissue evidence="3">Salivary glands</tissue>
    </source>
</reference>
<feature type="region of interest" description="Disordered" evidence="1">
    <location>
        <begin position="33"/>
        <end position="59"/>
    </location>
</feature>
<dbReference type="AlphaFoldDB" id="A0AAQ4D7L4"/>
<feature type="compositionally biased region" description="Polar residues" evidence="1">
    <location>
        <begin position="33"/>
        <end position="45"/>
    </location>
</feature>
<gene>
    <name evidence="3" type="ORF">V5799_003910</name>
</gene>
<comment type="caution">
    <text evidence="3">The sequence shown here is derived from an EMBL/GenBank/DDBJ whole genome shotgun (WGS) entry which is preliminary data.</text>
</comment>
<evidence type="ECO:0000256" key="1">
    <source>
        <dbReference type="SAM" id="MobiDB-lite"/>
    </source>
</evidence>
<evidence type="ECO:0008006" key="5">
    <source>
        <dbReference type="Google" id="ProtNLM"/>
    </source>
</evidence>
<keyword evidence="2" id="KW-0732">Signal</keyword>
<evidence type="ECO:0000313" key="4">
    <source>
        <dbReference type="Proteomes" id="UP001321473"/>
    </source>
</evidence>
<dbReference type="EMBL" id="JARKHS020034112">
    <property type="protein sequence ID" value="KAK8758454.1"/>
    <property type="molecule type" value="Genomic_DNA"/>
</dbReference>
<name>A0AAQ4D7L4_AMBAM</name>
<feature type="non-terminal residue" evidence="3">
    <location>
        <position position="59"/>
    </location>
</feature>
<evidence type="ECO:0000313" key="3">
    <source>
        <dbReference type="EMBL" id="KAK8758454.1"/>
    </source>
</evidence>
<accession>A0AAQ4D7L4</accession>
<sequence length="59" mass="6449">MSGGLWSLTLVVIWLSDADLSTRDHKLGILARQNSEGSAITQSRRGTPPVKDSTSERRP</sequence>